<dbReference type="AlphaFoldDB" id="A0A7C2CL00"/>
<proteinExistence type="predicted"/>
<organism evidence="1">
    <name type="scientific">Dictyoglomus thermophilum</name>
    <dbReference type="NCBI Taxonomy" id="14"/>
    <lineage>
        <taxon>Bacteria</taxon>
        <taxon>Pseudomonadati</taxon>
        <taxon>Dictyoglomota</taxon>
        <taxon>Dictyoglomia</taxon>
        <taxon>Dictyoglomales</taxon>
        <taxon>Dictyoglomaceae</taxon>
        <taxon>Dictyoglomus</taxon>
    </lineage>
</organism>
<name>A0A7C2CL00_DICTH</name>
<reference evidence="1" key="1">
    <citation type="journal article" date="2020" name="mSystems">
        <title>Genome- and Community-Level Interaction Insights into Carbon Utilization and Element Cycling Functions of Hydrothermarchaeota in Hydrothermal Sediment.</title>
        <authorList>
            <person name="Zhou Z."/>
            <person name="Liu Y."/>
            <person name="Xu W."/>
            <person name="Pan J."/>
            <person name="Luo Z.H."/>
            <person name="Li M."/>
        </authorList>
    </citation>
    <scope>NUCLEOTIDE SEQUENCE [LARGE SCALE GENOMIC DNA]</scope>
    <source>
        <strain evidence="1">SpSt-70</strain>
    </source>
</reference>
<comment type="caution">
    <text evidence="1">The sequence shown here is derived from an EMBL/GenBank/DDBJ whole genome shotgun (WGS) entry which is preliminary data.</text>
</comment>
<dbReference type="EMBL" id="DTDV01000023">
    <property type="protein sequence ID" value="HGK24504.1"/>
    <property type="molecule type" value="Genomic_DNA"/>
</dbReference>
<sequence>MEEDILLNPPDEKTVLNRAISIAVLFLRAQAEAIYSSSKDEEILKIEKNFFDEVNEWIEDEGIKSILSEREKLLFGKELGKWEEIEVFLSLSYLEDLGILLWALSFIDKLPPYEEGFKLVDVIGLIPVLKSIKEFEKMAKLRNYKELMREREIAELWYFRWKLGRMMKENYKLEDGKSYEEAIKILAKKALDLGAIKEILENDFSVKGKPFSLLEGEEYVYISNIIIERYLTLNWLCGYYKSWDERKEF</sequence>
<accession>A0A7C2CL00</accession>
<dbReference type="RefSeq" id="WP_149122279.1">
    <property type="nucleotide sequence ID" value="NZ_VTFL01000001.1"/>
</dbReference>
<dbReference type="Pfam" id="PF14094">
    <property type="entry name" value="DUF4272"/>
    <property type="match status" value="1"/>
</dbReference>
<evidence type="ECO:0000313" key="1">
    <source>
        <dbReference type="EMBL" id="HGK24504.1"/>
    </source>
</evidence>
<protein>
    <submittedName>
        <fullName evidence="1">DUF4272 domain-containing protein</fullName>
    </submittedName>
</protein>
<dbReference type="InterPro" id="IPR025368">
    <property type="entry name" value="DUF4272"/>
</dbReference>
<gene>
    <name evidence="1" type="ORF">ENU78_08815</name>
</gene>